<comment type="caution">
    <text evidence="3">The sequence shown here is derived from an EMBL/GenBank/DDBJ whole genome shotgun (WGS) entry which is preliminary data.</text>
</comment>
<organism evidence="3 4">
    <name type="scientific">Eleutherodactylus coqui</name>
    <name type="common">Puerto Rican coqui</name>
    <dbReference type="NCBI Taxonomy" id="57060"/>
    <lineage>
        <taxon>Eukaryota</taxon>
        <taxon>Metazoa</taxon>
        <taxon>Chordata</taxon>
        <taxon>Craniata</taxon>
        <taxon>Vertebrata</taxon>
        <taxon>Euteleostomi</taxon>
        <taxon>Amphibia</taxon>
        <taxon>Batrachia</taxon>
        <taxon>Anura</taxon>
        <taxon>Neobatrachia</taxon>
        <taxon>Hyloidea</taxon>
        <taxon>Eleutherodactylidae</taxon>
        <taxon>Eleutherodactylinae</taxon>
        <taxon>Eleutherodactylus</taxon>
        <taxon>Eleutherodactylus</taxon>
    </lineage>
</organism>
<evidence type="ECO:0000313" key="3">
    <source>
        <dbReference type="EMBL" id="KAG9478567.1"/>
    </source>
</evidence>
<evidence type="ECO:0000313" key="4">
    <source>
        <dbReference type="Proteomes" id="UP000770717"/>
    </source>
</evidence>
<dbReference type="InterPro" id="IPR000566">
    <property type="entry name" value="Lipocln_cytosolic_FA-bd_dom"/>
</dbReference>
<dbReference type="AlphaFoldDB" id="A0A8J6K3Q8"/>
<accession>A0A8J6K3Q8</accession>
<keyword evidence="4" id="KW-1185">Reference proteome</keyword>
<dbReference type="InterPro" id="IPR012674">
    <property type="entry name" value="Calycin"/>
</dbReference>
<dbReference type="Pfam" id="PF00061">
    <property type="entry name" value="Lipocalin"/>
    <property type="match status" value="1"/>
</dbReference>
<comment type="similarity">
    <text evidence="1">Belongs to the calycin superfamily. Fatty-acid binding protein (FABP) family.</text>
</comment>
<dbReference type="PANTHER" id="PTHR11955">
    <property type="entry name" value="FATTY ACID BINDING PROTEIN"/>
    <property type="match status" value="1"/>
</dbReference>
<sequence>MCEELMGSWKLVDFSSDDFCKYMEAVGVSFLVRKAASHLKPDVAISKNGNEWHIKTTSTFKNTDLCFELEKEFEETTADGRKVMTIVTLENGVLIQKQTWDGQESTITREVKDGRMITTCIFKDVKCVRTYDRK</sequence>
<evidence type="ECO:0000256" key="1">
    <source>
        <dbReference type="ARBA" id="ARBA00008390"/>
    </source>
</evidence>
<dbReference type="InterPro" id="IPR000463">
    <property type="entry name" value="Fatty_acid-bd"/>
</dbReference>
<dbReference type="GO" id="GO:0008289">
    <property type="term" value="F:lipid binding"/>
    <property type="evidence" value="ECO:0007669"/>
    <property type="project" value="InterPro"/>
</dbReference>
<evidence type="ECO:0000259" key="2">
    <source>
        <dbReference type="Pfam" id="PF00061"/>
    </source>
</evidence>
<proteinExistence type="inferred from homology"/>
<dbReference type="FunFam" id="2.40.128.20:FF:000001">
    <property type="entry name" value="Fatty acid-binding protein, adipocyte"/>
    <property type="match status" value="1"/>
</dbReference>
<reference evidence="3" key="1">
    <citation type="thesis" date="2020" institute="ProQuest LLC" country="789 East Eisenhower Parkway, Ann Arbor, MI, USA">
        <title>Comparative Genomics and Chromosome Evolution.</title>
        <authorList>
            <person name="Mudd A.B."/>
        </authorList>
    </citation>
    <scope>NUCLEOTIDE SEQUENCE</scope>
    <source>
        <strain evidence="3">HN-11 Male</strain>
        <tissue evidence="3">Kidney and liver</tissue>
    </source>
</reference>
<feature type="domain" description="Lipocalin/cytosolic fatty-acid binding" evidence="2">
    <location>
        <begin position="7"/>
        <end position="133"/>
    </location>
</feature>
<name>A0A8J6K3Q8_ELECQ</name>
<gene>
    <name evidence="3" type="ORF">GDO78_012293</name>
</gene>
<dbReference type="EMBL" id="WNTK01000008">
    <property type="protein sequence ID" value="KAG9478567.1"/>
    <property type="molecule type" value="Genomic_DNA"/>
</dbReference>
<dbReference type="InterPro" id="IPR031259">
    <property type="entry name" value="ILBP"/>
</dbReference>
<dbReference type="Proteomes" id="UP000770717">
    <property type="component" value="Unassembled WGS sequence"/>
</dbReference>
<dbReference type="Gene3D" id="2.40.128.20">
    <property type="match status" value="1"/>
</dbReference>
<dbReference type="OrthoDB" id="412780at2759"/>
<dbReference type="SUPFAM" id="SSF50814">
    <property type="entry name" value="Lipocalins"/>
    <property type="match status" value="1"/>
</dbReference>
<protein>
    <recommendedName>
        <fullName evidence="2">Lipocalin/cytosolic fatty-acid binding domain-containing protein</fullName>
    </recommendedName>
</protein>
<dbReference type="PRINTS" id="PR00178">
    <property type="entry name" value="FATTYACIDBP"/>
</dbReference>